<dbReference type="InterPro" id="IPR004242">
    <property type="entry name" value="Transposase_21"/>
</dbReference>
<evidence type="ECO:0000256" key="2">
    <source>
        <dbReference type="SAM" id="MobiDB-lite"/>
    </source>
</evidence>
<evidence type="ECO:0000256" key="1">
    <source>
        <dbReference type="SAM" id="Coils"/>
    </source>
</evidence>
<dbReference type="Pfam" id="PF13963">
    <property type="entry name" value="Transpos_assoc"/>
    <property type="match status" value="1"/>
</dbReference>
<feature type="region of interest" description="Disordered" evidence="2">
    <location>
        <begin position="544"/>
        <end position="572"/>
    </location>
</feature>
<feature type="compositionally biased region" description="Basic residues" evidence="2">
    <location>
        <begin position="449"/>
        <end position="458"/>
    </location>
</feature>
<proteinExistence type="predicted"/>
<accession>A0A5A7SMK7</accession>
<evidence type="ECO:0000313" key="6">
    <source>
        <dbReference type="Proteomes" id="UP000321393"/>
    </source>
</evidence>
<comment type="caution">
    <text evidence="5">The sequence shown here is derived from an EMBL/GenBank/DDBJ whole genome shotgun (WGS) entry which is preliminary data.</text>
</comment>
<dbReference type="InterPro" id="IPR058352">
    <property type="entry name" value="DUF8039"/>
</dbReference>
<dbReference type="AlphaFoldDB" id="A0A5A7SMK7"/>
<evidence type="ECO:0000259" key="4">
    <source>
        <dbReference type="Pfam" id="PF26133"/>
    </source>
</evidence>
<feature type="domain" description="DUF8039" evidence="4">
    <location>
        <begin position="796"/>
        <end position="879"/>
    </location>
</feature>
<keyword evidence="1" id="KW-0175">Coiled coil</keyword>
<evidence type="ECO:0000259" key="3">
    <source>
        <dbReference type="Pfam" id="PF13963"/>
    </source>
</evidence>
<dbReference type="PANTHER" id="PTHR10775">
    <property type="entry name" value="OS08G0208400 PROTEIN"/>
    <property type="match status" value="1"/>
</dbReference>
<dbReference type="Pfam" id="PF26133">
    <property type="entry name" value="DUF8039"/>
    <property type="match status" value="1"/>
</dbReference>
<dbReference type="Proteomes" id="UP000321393">
    <property type="component" value="Unassembled WGS sequence"/>
</dbReference>
<feature type="compositionally biased region" description="Basic and acidic residues" evidence="2">
    <location>
        <begin position="466"/>
        <end position="481"/>
    </location>
</feature>
<dbReference type="Pfam" id="PF02992">
    <property type="entry name" value="Transposase_21"/>
    <property type="match status" value="1"/>
</dbReference>
<protein>
    <submittedName>
        <fullName evidence="5">Uncharacterized protein</fullName>
    </submittedName>
</protein>
<evidence type="ECO:0000313" key="5">
    <source>
        <dbReference type="EMBL" id="KAA0025471.1"/>
    </source>
</evidence>
<organism evidence="5 6">
    <name type="scientific">Cucumis melo var. makuwa</name>
    <name type="common">Oriental melon</name>
    <dbReference type="NCBI Taxonomy" id="1194695"/>
    <lineage>
        <taxon>Eukaryota</taxon>
        <taxon>Viridiplantae</taxon>
        <taxon>Streptophyta</taxon>
        <taxon>Embryophyta</taxon>
        <taxon>Tracheophyta</taxon>
        <taxon>Spermatophyta</taxon>
        <taxon>Magnoliopsida</taxon>
        <taxon>eudicotyledons</taxon>
        <taxon>Gunneridae</taxon>
        <taxon>Pentapetalae</taxon>
        <taxon>rosids</taxon>
        <taxon>fabids</taxon>
        <taxon>Cucurbitales</taxon>
        <taxon>Cucurbitaceae</taxon>
        <taxon>Benincaseae</taxon>
        <taxon>Cucumis</taxon>
    </lineage>
</organism>
<feature type="domain" description="Transposase-associated" evidence="3">
    <location>
        <begin position="4"/>
        <end position="59"/>
    </location>
</feature>
<dbReference type="InterPro" id="IPR004252">
    <property type="entry name" value="Probable_transposase_24"/>
</dbReference>
<feature type="coiled-coil region" evidence="1">
    <location>
        <begin position="727"/>
        <end position="754"/>
    </location>
</feature>
<sequence>MFNKKWVHLNRAKDEYMKGAWEFMEKVKKDATDVDLIMCPCKDCRNMSHQSLDVVYEHLENENLETCPNCGSPRWLMDARTKQIRQGMPAKVLRYFPIISRLKRMFNTYEIAKNLTWHSQHKSNDGKMHHPVDSVAWELIDMKWPGFSMEPRNLRFGLATDGFNPFSSLSSKYSCWPVMLVTYNLPPWLCMKKENIMLTLLILGPKQPSNDIDIYLQPLIEDLEELWKGLSCYDIVSKSAFNLRAILMWTINDFPAYGNLVGCTTKGKTLDYVDQFNFVGCIRLKGRPISAGISITMDDDDLNNAHRYVLFNTTEIEPFVEMHMNELLTSNRRLVRDSSLLWKAHSDEFPSWLKSKIEMDSSNTNESKLVKWLANGPRKTAVSYTGFVVNGERFHVKSIERSTQNSGISLIMVVEMKLKLLIWFLIMTMDKEESNTVAKRCLHFDSKAPRKRRSKKSLKSPSRGLPRTENDDSIKASEKEGATLTIPETEPPNDGDNLDGTHTTPSSPVPFDSPASRTGGALQRLASKGVVSPIVEVSQGVGKDLNEAEPNHTTLSSPVPTQLPKKRRGPTKMKTLATEECDKVNITFNKFGQPIGEASVGLSSFLGPLVREAESAKFKSMKKRQLPHTCSRKGYARLVEDMKKNSTDSSSVTRVALWTKAHRKKDGTPVNSEVAETLERINEIEIEGINISSKDMTNDAISKVLGPDRDHIRAFGFGVTISNFSLLSQKDDHYAKLEEKCEKMEVEMTQMRSLISHLLKSQGNGSDQLSNATNDQVVNNVATNPIGTSPPSINNNNTLRKCTLLDWGGIGEVVAEGRWSSNDPNVIVHHVPLGPHAVRVWVDLPKKLDTFLWRPNSEMTYIEDAVGSTVAWPLDKVILSLSSSTFRPPRPPTISDLLSGSRRQQPACAPPSVVRRVEAGSVVECLQAANHPRRRTSNTVTRGCPGFKLTRPETRFHSWVPRQVHMGIAPFTRVDLLSMDSIEGNNQVSGKGFPTTGPRIEAGNVVIHKGLHISNVTASCSLCAIGCKELFTNRHRFPDVLYIVVMLKGYVVD</sequence>
<dbReference type="Pfam" id="PF03004">
    <property type="entry name" value="Transposase_24"/>
    <property type="match status" value="1"/>
</dbReference>
<name>A0A5A7SMK7_CUCMM</name>
<dbReference type="InterPro" id="IPR029480">
    <property type="entry name" value="Transpos_assoc"/>
</dbReference>
<dbReference type="PANTHER" id="PTHR10775:SF182">
    <property type="entry name" value="TRANSPOSON, EN_SPM-LIKE, TRANSPOSASE-ASSOCIATED DOMAIN PROTEIN-RELATED"/>
    <property type="match status" value="1"/>
</dbReference>
<gene>
    <name evidence="5" type="ORF">E6C27_scaffold417G00730</name>
</gene>
<feature type="region of interest" description="Disordered" evidence="2">
    <location>
        <begin position="448"/>
        <end position="520"/>
    </location>
</feature>
<reference evidence="5 6" key="1">
    <citation type="submission" date="2019-08" db="EMBL/GenBank/DDBJ databases">
        <title>Draft genome sequences of two oriental melons (Cucumis melo L. var makuwa).</title>
        <authorList>
            <person name="Kwon S.-Y."/>
        </authorList>
    </citation>
    <scope>NUCLEOTIDE SEQUENCE [LARGE SCALE GENOMIC DNA]</scope>
    <source>
        <strain evidence="6">cv. SW 3</strain>
        <tissue evidence="5">Leaf</tissue>
    </source>
</reference>
<dbReference type="OrthoDB" id="1878503at2759"/>
<dbReference type="EMBL" id="SSTE01023130">
    <property type="protein sequence ID" value="KAA0025471.1"/>
    <property type="molecule type" value="Genomic_DNA"/>
</dbReference>
<feature type="compositionally biased region" description="Polar residues" evidence="2">
    <location>
        <begin position="551"/>
        <end position="560"/>
    </location>
</feature>